<evidence type="ECO:0000313" key="3">
    <source>
        <dbReference type="Proteomes" id="UP000765509"/>
    </source>
</evidence>
<gene>
    <name evidence="2" type="ORF">O181_049470</name>
</gene>
<accession>A0A9Q3HQ31</accession>
<keyword evidence="3" id="KW-1185">Reference proteome</keyword>
<protein>
    <submittedName>
        <fullName evidence="2">Uncharacterized protein</fullName>
    </submittedName>
</protein>
<dbReference type="Proteomes" id="UP000765509">
    <property type="component" value="Unassembled WGS sequence"/>
</dbReference>
<feature type="region of interest" description="Disordered" evidence="1">
    <location>
        <begin position="30"/>
        <end position="77"/>
    </location>
</feature>
<organism evidence="2 3">
    <name type="scientific">Austropuccinia psidii MF-1</name>
    <dbReference type="NCBI Taxonomy" id="1389203"/>
    <lineage>
        <taxon>Eukaryota</taxon>
        <taxon>Fungi</taxon>
        <taxon>Dikarya</taxon>
        <taxon>Basidiomycota</taxon>
        <taxon>Pucciniomycotina</taxon>
        <taxon>Pucciniomycetes</taxon>
        <taxon>Pucciniales</taxon>
        <taxon>Sphaerophragmiaceae</taxon>
        <taxon>Austropuccinia</taxon>
    </lineage>
</organism>
<sequence>MNSWLKVQSLSSVLQNKELELPPIVEKEGPVASTSFQLAQEPSKEKPKGLQKKKKCPSDNQGKGKGKAKPRRPYPQGYSQYFKIGAFSHEHFVQYGQNSYGVCSQGTRKD</sequence>
<proteinExistence type="predicted"/>
<reference evidence="2" key="1">
    <citation type="submission" date="2021-03" db="EMBL/GenBank/DDBJ databases">
        <title>Draft genome sequence of rust myrtle Austropuccinia psidii MF-1, a brazilian biotype.</title>
        <authorList>
            <person name="Quecine M.C."/>
            <person name="Pachon D.M.R."/>
            <person name="Bonatelli M.L."/>
            <person name="Correr F.H."/>
            <person name="Franceschini L.M."/>
            <person name="Leite T.F."/>
            <person name="Margarido G.R.A."/>
            <person name="Almeida C.A."/>
            <person name="Ferrarezi J.A."/>
            <person name="Labate C.A."/>
        </authorList>
    </citation>
    <scope>NUCLEOTIDE SEQUENCE</scope>
    <source>
        <strain evidence="2">MF-1</strain>
    </source>
</reference>
<dbReference type="AlphaFoldDB" id="A0A9Q3HQ31"/>
<comment type="caution">
    <text evidence="2">The sequence shown here is derived from an EMBL/GenBank/DDBJ whole genome shotgun (WGS) entry which is preliminary data.</text>
</comment>
<evidence type="ECO:0000256" key="1">
    <source>
        <dbReference type="SAM" id="MobiDB-lite"/>
    </source>
</evidence>
<dbReference type="EMBL" id="AVOT02021129">
    <property type="protein sequence ID" value="MBW0509755.1"/>
    <property type="molecule type" value="Genomic_DNA"/>
</dbReference>
<evidence type="ECO:0000313" key="2">
    <source>
        <dbReference type="EMBL" id="MBW0509755.1"/>
    </source>
</evidence>
<name>A0A9Q3HQ31_9BASI</name>